<sequence length="124" mass="13816">MLMFDGVFGLALLGLWIFCIIDVITTPEDRCRNLPKVVWVLIVLLLTFVGSIVWLFAGRPWDAAAAGSKRAPAARRPADRRPVATNPDDDEEFLAGLRARAEEQRRRARRAEPHEDEPPAGPVS</sequence>
<evidence type="ECO:0000313" key="10">
    <source>
        <dbReference type="Proteomes" id="UP001164693"/>
    </source>
</evidence>
<evidence type="ECO:0000259" key="8">
    <source>
        <dbReference type="Pfam" id="PF13396"/>
    </source>
</evidence>
<dbReference type="EMBL" id="CP097463">
    <property type="protein sequence ID" value="WAX56553.1"/>
    <property type="molecule type" value="Genomic_DNA"/>
</dbReference>
<evidence type="ECO:0000256" key="5">
    <source>
        <dbReference type="ARBA" id="ARBA00023136"/>
    </source>
</evidence>
<protein>
    <submittedName>
        <fullName evidence="9">PLDc N-terminal domain-containing protein</fullName>
    </submittedName>
</protein>
<feature type="transmembrane region" description="Helical" evidence="7">
    <location>
        <begin position="6"/>
        <end position="25"/>
    </location>
</feature>
<evidence type="ECO:0000313" key="9">
    <source>
        <dbReference type="EMBL" id="WAX56553.1"/>
    </source>
</evidence>
<feature type="domain" description="Cardiolipin synthase N-terminal" evidence="8">
    <location>
        <begin position="15"/>
        <end position="59"/>
    </location>
</feature>
<feature type="compositionally biased region" description="Basic and acidic residues" evidence="6">
    <location>
        <begin position="99"/>
        <end position="117"/>
    </location>
</feature>
<keyword evidence="3 7" id="KW-0812">Transmembrane</keyword>
<feature type="transmembrane region" description="Helical" evidence="7">
    <location>
        <begin position="37"/>
        <end position="57"/>
    </location>
</feature>
<evidence type="ECO:0000256" key="2">
    <source>
        <dbReference type="ARBA" id="ARBA00022475"/>
    </source>
</evidence>
<name>A0ABY7JW58_9ACTN</name>
<keyword evidence="5 7" id="KW-0472">Membrane</keyword>
<accession>A0ABY7JW58</accession>
<dbReference type="InterPro" id="IPR027379">
    <property type="entry name" value="CLS_N"/>
</dbReference>
<evidence type="ECO:0000256" key="7">
    <source>
        <dbReference type="SAM" id="Phobius"/>
    </source>
</evidence>
<comment type="subcellular location">
    <subcellularLocation>
        <location evidence="1">Cell membrane</location>
        <topology evidence="1">Multi-pass membrane protein</topology>
    </subcellularLocation>
</comment>
<evidence type="ECO:0000256" key="4">
    <source>
        <dbReference type="ARBA" id="ARBA00022989"/>
    </source>
</evidence>
<organism evidence="9 10">
    <name type="scientific">Jatrophihabitans cynanchi</name>
    <dbReference type="NCBI Taxonomy" id="2944128"/>
    <lineage>
        <taxon>Bacteria</taxon>
        <taxon>Bacillati</taxon>
        <taxon>Actinomycetota</taxon>
        <taxon>Actinomycetes</taxon>
        <taxon>Jatrophihabitantales</taxon>
        <taxon>Jatrophihabitantaceae</taxon>
        <taxon>Jatrophihabitans</taxon>
    </lineage>
</organism>
<evidence type="ECO:0000256" key="3">
    <source>
        <dbReference type="ARBA" id="ARBA00022692"/>
    </source>
</evidence>
<dbReference type="Proteomes" id="UP001164693">
    <property type="component" value="Chromosome"/>
</dbReference>
<gene>
    <name evidence="9" type="ORF">M6B22_18765</name>
</gene>
<feature type="compositionally biased region" description="Low complexity" evidence="6">
    <location>
        <begin position="66"/>
        <end position="75"/>
    </location>
</feature>
<keyword evidence="2" id="KW-1003">Cell membrane</keyword>
<keyword evidence="4 7" id="KW-1133">Transmembrane helix</keyword>
<reference evidence="9" key="1">
    <citation type="submission" date="2022-05" db="EMBL/GenBank/DDBJ databases">
        <title>Jatrophihabitans sp. SB3-54 whole genome sequence.</title>
        <authorList>
            <person name="Suh M.K."/>
            <person name="Eom M.K."/>
            <person name="Kim J.S."/>
            <person name="Kim H.S."/>
            <person name="Do H.E."/>
            <person name="Shin Y.K."/>
            <person name="Lee J.-S."/>
        </authorList>
    </citation>
    <scope>NUCLEOTIDE SEQUENCE</scope>
    <source>
        <strain evidence="9">SB3-54</strain>
    </source>
</reference>
<dbReference type="RefSeq" id="WP_269443089.1">
    <property type="nucleotide sequence ID" value="NZ_CP097463.1"/>
</dbReference>
<feature type="region of interest" description="Disordered" evidence="6">
    <location>
        <begin position="66"/>
        <end position="124"/>
    </location>
</feature>
<evidence type="ECO:0000256" key="6">
    <source>
        <dbReference type="SAM" id="MobiDB-lite"/>
    </source>
</evidence>
<evidence type="ECO:0000256" key="1">
    <source>
        <dbReference type="ARBA" id="ARBA00004651"/>
    </source>
</evidence>
<proteinExistence type="predicted"/>
<keyword evidence="10" id="KW-1185">Reference proteome</keyword>
<dbReference type="Pfam" id="PF13396">
    <property type="entry name" value="PLDc_N"/>
    <property type="match status" value="1"/>
</dbReference>